<feature type="compositionally biased region" description="Basic and acidic residues" evidence="1">
    <location>
        <begin position="222"/>
        <end position="233"/>
    </location>
</feature>
<dbReference type="OMA" id="REMLECR"/>
<feature type="region of interest" description="Disordered" evidence="1">
    <location>
        <begin position="398"/>
        <end position="490"/>
    </location>
</feature>
<dbReference type="InParanoid" id="K1VMS4"/>
<dbReference type="Proteomes" id="UP000006757">
    <property type="component" value="Unassembled WGS sequence"/>
</dbReference>
<dbReference type="EMBL" id="AMBO01000091">
    <property type="protein sequence ID" value="EKD05505.1"/>
    <property type="molecule type" value="Genomic_DNA"/>
</dbReference>
<evidence type="ECO:0000256" key="1">
    <source>
        <dbReference type="SAM" id="MobiDB-lite"/>
    </source>
</evidence>
<keyword evidence="3" id="KW-1185">Reference proteome</keyword>
<sequence>MMSLAEFEAFVRKRFTMPETEEEEATWGMLPEQEESFREVKAFHLTSPEGSPDVPSPAFEFDGDEDEEDVSEASESDSESDSGSETETERGCGALSVSPPDTPLHSPPDTPQLRAYSNLPDAPEEAVSPLDPAPPLPLRMLPPTAPPNKPLPPTPVLTPPAIVLQRGLPTPIEGPRPSSDGERGLPPTPPTPRPPKKLPKTPESPEASVELPDLPITPRASPEPRLHKQDKIPHLGVTPATRRALKLRPTRAAPSPPNCPPAVAVPLEKPVGRAATLIQRVPSLSKLTGPRAPRTPLRSNTTQLTQRNPSTSRGTRPTAPLLTIPNFGHLGSHLMLSPLSPLAGESPTTPKAEEKTPTACVSSWERASLAAFYRSASPAPTILHYRRPADWVSPITGTANQWPLNHKRSASAPEQRRHSSPTTPVKETPTNLWNPPPVVRTPSSSHREASVHMSRSSSHDSGSVGLTSDAGSDSESEWDASSDAASDRSRRCSTILGKVEFDVGRDEVALVTGLTAQQQQALEDTLDEALIEMLQDTVREMLECRSETLDVMKAAAIVPSRAAPSPPLPPPYSPADVPNPIPAIVTNAPPQLPLPPVPEKNPLRWEDIRIGDDYMSSNSSLVSGESPAKSITIHEVDLDSPTAVDLSTPVNRFSLPLWRKVSEECTWDELEAEWRARDSAYSPNKRLDQRPRGPRSPRSSRQPRTPRQQGACQSFAL</sequence>
<feature type="compositionally biased region" description="Polar residues" evidence="1">
    <location>
        <begin position="420"/>
        <end position="433"/>
    </location>
</feature>
<feature type="compositionally biased region" description="Acidic residues" evidence="1">
    <location>
        <begin position="61"/>
        <end position="86"/>
    </location>
</feature>
<feature type="region of interest" description="Disordered" evidence="1">
    <location>
        <begin position="678"/>
        <end position="717"/>
    </location>
</feature>
<dbReference type="AlphaFoldDB" id="K1VMS4"/>
<feature type="compositionally biased region" description="Pro residues" evidence="1">
    <location>
        <begin position="100"/>
        <end position="110"/>
    </location>
</feature>
<feature type="compositionally biased region" description="Polar residues" evidence="1">
    <location>
        <begin position="297"/>
        <end position="315"/>
    </location>
</feature>
<comment type="caution">
    <text evidence="2">The sequence shown here is derived from an EMBL/GenBank/DDBJ whole genome shotgun (WGS) entry which is preliminary data.</text>
</comment>
<organism evidence="2 3">
    <name type="scientific">Trichosporon asahii var. asahii (strain CBS 8904)</name>
    <name type="common">Yeast</name>
    <dbReference type="NCBI Taxonomy" id="1220162"/>
    <lineage>
        <taxon>Eukaryota</taxon>
        <taxon>Fungi</taxon>
        <taxon>Dikarya</taxon>
        <taxon>Basidiomycota</taxon>
        <taxon>Agaricomycotina</taxon>
        <taxon>Tremellomycetes</taxon>
        <taxon>Trichosporonales</taxon>
        <taxon>Trichosporonaceae</taxon>
        <taxon>Trichosporon</taxon>
    </lineage>
</organism>
<feature type="region of interest" description="Disordered" evidence="1">
    <location>
        <begin position="285"/>
        <end position="320"/>
    </location>
</feature>
<gene>
    <name evidence="2" type="ORF">A1Q2_00266</name>
</gene>
<feature type="compositionally biased region" description="Pro residues" evidence="1">
    <location>
        <begin position="143"/>
        <end position="158"/>
    </location>
</feature>
<evidence type="ECO:0000313" key="2">
    <source>
        <dbReference type="EMBL" id="EKD05505.1"/>
    </source>
</evidence>
<evidence type="ECO:0000313" key="3">
    <source>
        <dbReference type="Proteomes" id="UP000006757"/>
    </source>
</evidence>
<reference evidence="2 3" key="1">
    <citation type="journal article" date="2012" name="Eukaryot. Cell">
        <title>Genome sequence of the Trichosporon asahii environmental strain CBS 8904.</title>
        <authorList>
            <person name="Yang R.Y."/>
            <person name="Li H.T."/>
            <person name="Zhu H."/>
            <person name="Zhou G.P."/>
            <person name="Wang M."/>
            <person name="Wang L."/>
        </authorList>
    </citation>
    <scope>NUCLEOTIDE SEQUENCE [LARGE SCALE GENOMIC DNA]</scope>
    <source>
        <strain evidence="2 3">CBS 8904</strain>
    </source>
</reference>
<feature type="compositionally biased region" description="Low complexity" evidence="1">
    <location>
        <begin position="696"/>
        <end position="709"/>
    </location>
</feature>
<protein>
    <submittedName>
        <fullName evidence="2">Uncharacterized protein</fullName>
    </submittedName>
</protein>
<feature type="region of interest" description="Disordered" evidence="1">
    <location>
        <begin position="16"/>
        <end position="239"/>
    </location>
</feature>
<feature type="compositionally biased region" description="Low complexity" evidence="1">
    <location>
        <begin position="451"/>
        <end position="471"/>
    </location>
</feature>
<name>K1VMS4_TRIAC</name>
<accession>K1VMS4</accession>
<proteinExistence type="predicted"/>
<dbReference type="HOGENOM" id="CLU_386460_0_0_1"/>